<name>A0AAV2TJC3_CALDB</name>
<reference evidence="1" key="1">
    <citation type="submission" date="2024-06" db="EMBL/GenBank/DDBJ databases">
        <authorList>
            <person name="Liu X."/>
            <person name="Lenzi L."/>
            <person name="Haldenby T S."/>
            <person name="Uol C."/>
        </authorList>
    </citation>
    <scope>NUCLEOTIDE SEQUENCE</scope>
</reference>
<sequence>MEPLVFATFLQSVMSCFRKVLTVKFEAHGFSFPPLVRHSLCSLTLWQILPTDCLRFSKEEFFPPGCSDSPRMFCSFAESHFTNAPFFIGVVDKQPMADEITLIHLISSYTQNHS</sequence>
<protein>
    <submittedName>
        <fullName evidence="1">Uncharacterized protein</fullName>
    </submittedName>
</protein>
<dbReference type="EMBL" id="CAXLJL010000301">
    <property type="protein sequence ID" value="CAL5136324.1"/>
    <property type="molecule type" value="Genomic_DNA"/>
</dbReference>
<comment type="caution">
    <text evidence="1">The sequence shown here is derived from an EMBL/GenBank/DDBJ whole genome shotgun (WGS) entry which is preliminary data.</text>
</comment>
<proteinExistence type="predicted"/>
<dbReference type="AlphaFoldDB" id="A0AAV2TJC3"/>
<gene>
    <name evidence="1" type="ORF">CDAUBV1_LOCUS10385</name>
</gene>
<evidence type="ECO:0000313" key="2">
    <source>
        <dbReference type="Proteomes" id="UP001497525"/>
    </source>
</evidence>
<dbReference type="Proteomes" id="UP001497525">
    <property type="component" value="Unassembled WGS sequence"/>
</dbReference>
<evidence type="ECO:0000313" key="1">
    <source>
        <dbReference type="EMBL" id="CAL5136324.1"/>
    </source>
</evidence>
<accession>A0AAV2TJC3</accession>
<organism evidence="1 2">
    <name type="scientific">Calicophoron daubneyi</name>
    <name type="common">Rumen fluke</name>
    <name type="synonym">Paramphistomum daubneyi</name>
    <dbReference type="NCBI Taxonomy" id="300641"/>
    <lineage>
        <taxon>Eukaryota</taxon>
        <taxon>Metazoa</taxon>
        <taxon>Spiralia</taxon>
        <taxon>Lophotrochozoa</taxon>
        <taxon>Platyhelminthes</taxon>
        <taxon>Trematoda</taxon>
        <taxon>Digenea</taxon>
        <taxon>Plagiorchiida</taxon>
        <taxon>Pronocephalata</taxon>
        <taxon>Paramphistomoidea</taxon>
        <taxon>Paramphistomidae</taxon>
        <taxon>Calicophoron</taxon>
    </lineage>
</organism>